<evidence type="ECO:0000256" key="7">
    <source>
        <dbReference type="ARBA" id="ARBA00023014"/>
    </source>
</evidence>
<dbReference type="InterPro" id="IPR036010">
    <property type="entry name" value="2Fe-2S_ferredoxin-like_sf"/>
</dbReference>
<dbReference type="InterPro" id="IPR012675">
    <property type="entry name" value="Beta-grasp_dom_sf"/>
</dbReference>
<accession>A0ABZ2C8Z9</accession>
<evidence type="ECO:0000313" key="11">
    <source>
        <dbReference type="Proteomes" id="UP001357223"/>
    </source>
</evidence>
<evidence type="ECO:0000256" key="1">
    <source>
        <dbReference type="ARBA" id="ARBA00007874"/>
    </source>
</evidence>
<dbReference type="EMBL" id="CP137640">
    <property type="protein sequence ID" value="WVX79677.1"/>
    <property type="molecule type" value="Genomic_DNA"/>
</dbReference>
<evidence type="ECO:0000256" key="4">
    <source>
        <dbReference type="ARBA" id="ARBA00022723"/>
    </source>
</evidence>
<comment type="similarity">
    <text evidence="1">Belongs to the 2Fe2S plant-type ferredoxin family.</text>
</comment>
<evidence type="ECO:0000259" key="9">
    <source>
        <dbReference type="PROSITE" id="PS51085"/>
    </source>
</evidence>
<evidence type="ECO:0000256" key="6">
    <source>
        <dbReference type="ARBA" id="ARBA00023004"/>
    </source>
</evidence>
<protein>
    <submittedName>
        <fullName evidence="10">2Fe-2S iron-sulfur cluster-binding protein</fullName>
    </submittedName>
</protein>
<gene>
    <name evidence="10" type="ORF">R4Z09_20635</name>
</gene>
<feature type="domain" description="2Fe-2S ferredoxin-type" evidence="9">
    <location>
        <begin position="2"/>
        <end position="95"/>
    </location>
</feature>
<organism evidence="10 11">
    <name type="scientific">Niallia oryzisoli</name>
    <dbReference type="NCBI Taxonomy" id="1737571"/>
    <lineage>
        <taxon>Bacteria</taxon>
        <taxon>Bacillati</taxon>
        <taxon>Bacillota</taxon>
        <taxon>Bacilli</taxon>
        <taxon>Bacillales</taxon>
        <taxon>Bacillaceae</taxon>
        <taxon>Niallia</taxon>
    </lineage>
</organism>
<evidence type="ECO:0000256" key="8">
    <source>
        <dbReference type="ARBA" id="ARBA00034078"/>
    </source>
</evidence>
<dbReference type="PANTHER" id="PTHR43112">
    <property type="entry name" value="FERREDOXIN"/>
    <property type="match status" value="1"/>
</dbReference>
<evidence type="ECO:0000256" key="3">
    <source>
        <dbReference type="ARBA" id="ARBA00022714"/>
    </source>
</evidence>
<keyword evidence="6" id="KW-0408">Iron</keyword>
<proteinExistence type="inferred from homology"/>
<keyword evidence="11" id="KW-1185">Reference proteome</keyword>
<keyword evidence="5" id="KW-0249">Electron transport</keyword>
<evidence type="ECO:0000256" key="5">
    <source>
        <dbReference type="ARBA" id="ARBA00022982"/>
    </source>
</evidence>
<dbReference type="SUPFAM" id="SSF54292">
    <property type="entry name" value="2Fe-2S ferredoxin-like"/>
    <property type="match status" value="1"/>
</dbReference>
<evidence type="ECO:0000256" key="2">
    <source>
        <dbReference type="ARBA" id="ARBA00022448"/>
    </source>
</evidence>
<keyword evidence="4" id="KW-0479">Metal-binding</keyword>
<keyword evidence="7" id="KW-0411">Iron-sulfur</keyword>
<reference evidence="10 11" key="1">
    <citation type="submission" date="2023-10" db="EMBL/GenBank/DDBJ databases">
        <title>Niallia locisalis sp.nov. isolated from a salt pond sample.</title>
        <authorList>
            <person name="Li X.-J."/>
            <person name="Dong L."/>
        </authorList>
    </citation>
    <scope>NUCLEOTIDE SEQUENCE [LARGE SCALE GENOMIC DNA]</scope>
    <source>
        <strain evidence="10 11">DSM 29761</strain>
    </source>
</reference>
<keyword evidence="3" id="KW-0001">2Fe-2S</keyword>
<dbReference type="PROSITE" id="PS00197">
    <property type="entry name" value="2FE2S_FER_1"/>
    <property type="match status" value="1"/>
</dbReference>
<evidence type="ECO:0000313" key="10">
    <source>
        <dbReference type="EMBL" id="WVX79677.1"/>
    </source>
</evidence>
<dbReference type="InterPro" id="IPR001041">
    <property type="entry name" value="2Fe-2S_ferredoxin-type"/>
</dbReference>
<dbReference type="InterPro" id="IPR006058">
    <property type="entry name" value="2Fe2S_fd_BS"/>
</dbReference>
<dbReference type="PANTHER" id="PTHR43112:SF3">
    <property type="entry name" value="FERREDOXIN-2, CHLOROPLASTIC"/>
    <property type="match status" value="1"/>
</dbReference>
<comment type="cofactor">
    <cofactor evidence="8">
        <name>[2Fe-2S] cluster</name>
        <dbReference type="ChEBI" id="CHEBI:190135"/>
    </cofactor>
</comment>
<keyword evidence="2" id="KW-0813">Transport</keyword>
<dbReference type="Proteomes" id="UP001357223">
    <property type="component" value="Chromosome"/>
</dbReference>
<dbReference type="Gene3D" id="3.10.20.30">
    <property type="match status" value="1"/>
</dbReference>
<dbReference type="RefSeq" id="WP_338448609.1">
    <property type="nucleotide sequence ID" value="NZ_CP137640.1"/>
</dbReference>
<dbReference type="PROSITE" id="PS51085">
    <property type="entry name" value="2FE2S_FER_2"/>
    <property type="match status" value="1"/>
</dbReference>
<dbReference type="CDD" id="cd00207">
    <property type="entry name" value="fer2"/>
    <property type="match status" value="1"/>
</dbReference>
<dbReference type="Pfam" id="PF00111">
    <property type="entry name" value="Fer2"/>
    <property type="match status" value="1"/>
</dbReference>
<name>A0ABZ2C8Z9_9BACI</name>
<sequence>MYKVKLHARGQQFDYSCLATVTSLEAARDQFIPIPTGCKRGGCGMCKVKVLEGEYIQDIIRSHEALSDAELDNGYALACCMVPKSDMTIMTVEDYIKQEKLESTIG</sequence>